<keyword evidence="3 6" id="KW-0117">Actin capping</keyword>
<dbReference type="GO" id="GO:0051016">
    <property type="term" value="P:barbed-end actin filament capping"/>
    <property type="evidence" value="ECO:0007669"/>
    <property type="project" value="UniProtKB-UniRule"/>
</dbReference>
<dbReference type="Proteomes" id="UP001362899">
    <property type="component" value="Unassembled WGS sequence"/>
</dbReference>
<dbReference type="GO" id="GO:0030479">
    <property type="term" value="C:actin cortical patch"/>
    <property type="evidence" value="ECO:0007669"/>
    <property type="project" value="TreeGrafter"/>
</dbReference>
<accession>A0AAV5RJ32</accession>
<dbReference type="PANTHER" id="PTHR10653">
    <property type="entry name" value="F-ACTIN-CAPPING PROTEIN SUBUNIT ALPHA"/>
    <property type="match status" value="1"/>
</dbReference>
<organism evidence="7 8">
    <name type="scientific">Starmerella bacillaris</name>
    <name type="common">Yeast</name>
    <name type="synonym">Candida zemplinina</name>
    <dbReference type="NCBI Taxonomy" id="1247836"/>
    <lineage>
        <taxon>Eukaryota</taxon>
        <taxon>Fungi</taxon>
        <taxon>Dikarya</taxon>
        <taxon>Ascomycota</taxon>
        <taxon>Saccharomycotina</taxon>
        <taxon>Dipodascomycetes</taxon>
        <taxon>Dipodascales</taxon>
        <taxon>Trichomonascaceae</taxon>
        <taxon>Starmerella</taxon>
    </lineage>
</organism>
<comment type="similarity">
    <text evidence="1 6">Belongs to the F-actin-capping protein alpha subunit family.</text>
</comment>
<dbReference type="InterPro" id="IPR042489">
    <property type="entry name" value="CapZ_alpha_1"/>
</dbReference>
<dbReference type="GO" id="GO:0051015">
    <property type="term" value="F:actin filament binding"/>
    <property type="evidence" value="ECO:0007669"/>
    <property type="project" value="TreeGrafter"/>
</dbReference>
<protein>
    <recommendedName>
        <fullName evidence="2 6">F-actin-capping protein subunit alpha</fullName>
    </recommendedName>
</protein>
<proteinExistence type="inferred from homology"/>
<dbReference type="InterPro" id="IPR017865">
    <property type="entry name" value="F-actin_cap_asu_CS"/>
</dbReference>
<evidence type="ECO:0000256" key="1">
    <source>
        <dbReference type="ARBA" id="ARBA00010479"/>
    </source>
</evidence>
<keyword evidence="4 6" id="KW-0009">Actin-binding</keyword>
<evidence type="ECO:0000256" key="6">
    <source>
        <dbReference type="RuleBase" id="RU365077"/>
    </source>
</evidence>
<gene>
    <name evidence="7" type="ORF">DASB73_024130</name>
</gene>
<evidence type="ECO:0000256" key="2">
    <source>
        <dbReference type="ARBA" id="ARBA00014038"/>
    </source>
</evidence>
<evidence type="ECO:0000313" key="7">
    <source>
        <dbReference type="EMBL" id="GMM51455.1"/>
    </source>
</evidence>
<dbReference type="GO" id="GO:0030036">
    <property type="term" value="P:actin cytoskeleton organization"/>
    <property type="evidence" value="ECO:0007669"/>
    <property type="project" value="TreeGrafter"/>
</dbReference>
<dbReference type="AlphaFoldDB" id="A0AAV5RJ32"/>
<dbReference type="GO" id="GO:0008290">
    <property type="term" value="C:F-actin capping protein complex"/>
    <property type="evidence" value="ECO:0007669"/>
    <property type="project" value="UniProtKB-UniRule"/>
</dbReference>
<dbReference type="InterPro" id="IPR042276">
    <property type="entry name" value="CapZ_alpha/beta_2"/>
</dbReference>
<comment type="caution">
    <text evidence="7">The sequence shown here is derived from an EMBL/GenBank/DDBJ whole genome shotgun (WGS) entry which is preliminary data.</text>
</comment>
<dbReference type="PRINTS" id="PR00191">
    <property type="entry name" value="FACTINCAPA"/>
</dbReference>
<dbReference type="PANTHER" id="PTHR10653:SF0">
    <property type="entry name" value="F-ACTIN-CAPPING PROTEIN SUBUNIT ALPHA"/>
    <property type="match status" value="1"/>
</dbReference>
<evidence type="ECO:0000256" key="3">
    <source>
        <dbReference type="ARBA" id="ARBA00022467"/>
    </source>
</evidence>
<comment type="subunit">
    <text evidence="6">Heterodimer of an alpha and a beta subunit.</text>
</comment>
<name>A0AAV5RJ32_STABA</name>
<dbReference type="SUPFAM" id="SSF90096">
    <property type="entry name" value="Subunits of heterodimeric actin filament capping protein Capz"/>
    <property type="match status" value="1"/>
</dbReference>
<reference evidence="7 8" key="1">
    <citation type="journal article" date="2023" name="Elife">
        <title>Identification of key yeast species and microbe-microbe interactions impacting larval growth of Drosophila in the wild.</title>
        <authorList>
            <person name="Mure A."/>
            <person name="Sugiura Y."/>
            <person name="Maeda R."/>
            <person name="Honda K."/>
            <person name="Sakurai N."/>
            <person name="Takahashi Y."/>
            <person name="Watada M."/>
            <person name="Katoh T."/>
            <person name="Gotoh A."/>
            <person name="Gotoh Y."/>
            <person name="Taniguchi I."/>
            <person name="Nakamura K."/>
            <person name="Hayashi T."/>
            <person name="Katayama T."/>
            <person name="Uemura T."/>
            <person name="Hattori Y."/>
        </authorList>
    </citation>
    <scope>NUCLEOTIDE SEQUENCE [LARGE SCALE GENOMIC DNA]</scope>
    <source>
        <strain evidence="7 8">SB-73</strain>
    </source>
</reference>
<dbReference type="Pfam" id="PF01267">
    <property type="entry name" value="F-actin_cap_A"/>
    <property type="match status" value="1"/>
</dbReference>
<dbReference type="PROSITE" id="PS00748">
    <property type="entry name" value="F_ACTIN_CAPPING_A_1"/>
    <property type="match status" value="1"/>
</dbReference>
<dbReference type="InterPro" id="IPR037282">
    <property type="entry name" value="CapZ_alpha/beta"/>
</dbReference>
<evidence type="ECO:0000313" key="8">
    <source>
        <dbReference type="Proteomes" id="UP001362899"/>
    </source>
</evidence>
<dbReference type="Gene3D" id="3.90.1150.210">
    <property type="entry name" value="F-actin capping protein, beta subunit"/>
    <property type="match status" value="1"/>
</dbReference>
<dbReference type="InterPro" id="IPR002189">
    <property type="entry name" value="CapZ_alpha"/>
</dbReference>
<dbReference type="EMBL" id="BTGC01000005">
    <property type="protein sequence ID" value="GMM51455.1"/>
    <property type="molecule type" value="Genomic_DNA"/>
</dbReference>
<sequence>MADIASLLGDAPPGEIDAVKQDILEITQKSNSVEKALEIQAGKSNVEQLRLVTVAGKQTVVSEFNHIEENYFYTHGSKPVKFEINHLSRETKVDGDYDKEVSSKVLEIQSEIEEYLEAHYCAESVGCVFGDDDKQHVVIIGRKLSPQNFFNGQTTAVYTVANDNVDGTIKADVHYFEEGNVRLKSSNNISAKVTRSVMKTIASEESQFENMLNQSLRALNDTEFKQIRRQLPVTRQPVDWVQAIAGYNVGKDLGNR</sequence>
<dbReference type="Gene3D" id="3.30.1140.60">
    <property type="entry name" value="F-actin capping protein, alpha subunit"/>
    <property type="match status" value="1"/>
</dbReference>
<evidence type="ECO:0000256" key="5">
    <source>
        <dbReference type="ARBA" id="ARBA00025389"/>
    </source>
</evidence>
<evidence type="ECO:0000256" key="4">
    <source>
        <dbReference type="ARBA" id="ARBA00023203"/>
    </source>
</evidence>
<comment type="function">
    <text evidence="5 6">F-actin-capping proteins bind in a Ca(2+)-independent manner to the fast growing ends of actin filaments (barbed end) thereby blocking the exchange of subunits at these ends. Unlike other capping proteins (such as gelsolin and severin), these proteins do not sever actin filaments.</text>
</comment>
<keyword evidence="8" id="KW-1185">Reference proteome</keyword>